<organism evidence="1 2">
    <name type="scientific">Entomophthora muscae</name>
    <dbReference type="NCBI Taxonomy" id="34485"/>
    <lineage>
        <taxon>Eukaryota</taxon>
        <taxon>Fungi</taxon>
        <taxon>Fungi incertae sedis</taxon>
        <taxon>Zoopagomycota</taxon>
        <taxon>Entomophthoromycotina</taxon>
        <taxon>Entomophthoromycetes</taxon>
        <taxon>Entomophthorales</taxon>
        <taxon>Entomophthoraceae</taxon>
        <taxon>Entomophthora</taxon>
    </lineage>
</organism>
<reference evidence="1" key="1">
    <citation type="submission" date="2022-04" db="EMBL/GenBank/DDBJ databases">
        <title>Genome of the entomopathogenic fungus Entomophthora muscae.</title>
        <authorList>
            <person name="Elya C."/>
            <person name="Lovett B.R."/>
            <person name="Lee E."/>
            <person name="Macias A.M."/>
            <person name="Hajek A.E."/>
            <person name="De Bivort B.L."/>
            <person name="Kasson M.T."/>
            <person name="De Fine Licht H.H."/>
            <person name="Stajich J.E."/>
        </authorList>
    </citation>
    <scope>NUCLEOTIDE SEQUENCE</scope>
    <source>
        <strain evidence="1">Berkeley</strain>
    </source>
</reference>
<keyword evidence="2" id="KW-1185">Reference proteome</keyword>
<proteinExistence type="predicted"/>
<protein>
    <submittedName>
        <fullName evidence="1">Uncharacterized protein</fullName>
    </submittedName>
</protein>
<name>A0ACC2RKP7_9FUNG</name>
<gene>
    <name evidence="1" type="ORF">DSO57_1012622</name>
</gene>
<evidence type="ECO:0000313" key="1">
    <source>
        <dbReference type="EMBL" id="KAJ9050656.1"/>
    </source>
</evidence>
<dbReference type="Proteomes" id="UP001165960">
    <property type="component" value="Unassembled WGS sequence"/>
</dbReference>
<comment type="caution">
    <text evidence="1">The sequence shown here is derived from an EMBL/GenBank/DDBJ whole genome shotgun (WGS) entry which is preliminary data.</text>
</comment>
<sequence>MSPVSAIQTQQNVDGEALVMEQVHTAASKKAHRFANQTSKSGSNKEELSSSDLLGQQSEKKETSKNKICIRYTTAELLALSKSPLCQPPNPMPVLDGKKYCLRRFKLNIPLDLTIEVANRIILDPSIPRYFIHKVRVNPMVETTMQPPAKSACTPLNSISKEHRNSAPKEQEPNLALYSSLKGVRVKMNQMHLNNAPMN</sequence>
<accession>A0ACC2RKP7</accession>
<dbReference type="EMBL" id="QTSX02007145">
    <property type="protein sequence ID" value="KAJ9050656.1"/>
    <property type="molecule type" value="Genomic_DNA"/>
</dbReference>
<evidence type="ECO:0000313" key="2">
    <source>
        <dbReference type="Proteomes" id="UP001165960"/>
    </source>
</evidence>